<proteinExistence type="predicted"/>
<sequence>MGLKLACALEPAGFAQVSAAQTMPAPLALKETQLAQKESNPAPDQHSCSLSEQLLSKAFQHLDPLFIAILMLFALWLMAPATIHYQRRGLIPLLFSGRRRHLVLCVFRE</sequence>
<evidence type="ECO:0000313" key="3">
    <source>
        <dbReference type="Proteomes" id="UP000243793"/>
    </source>
</evidence>
<accession>A0A1Y0CWW3</accession>
<gene>
    <name evidence="2" type="ORF">CBP12_06420</name>
</gene>
<evidence type="ECO:0000313" key="2">
    <source>
        <dbReference type="EMBL" id="ART79830.1"/>
    </source>
</evidence>
<protein>
    <submittedName>
        <fullName evidence="2">Uncharacterized protein</fullName>
    </submittedName>
</protein>
<organism evidence="2 3">
    <name type="scientific">Oceanisphaera avium</name>
    <dbReference type="NCBI Taxonomy" id="1903694"/>
    <lineage>
        <taxon>Bacteria</taxon>
        <taxon>Pseudomonadati</taxon>
        <taxon>Pseudomonadota</taxon>
        <taxon>Gammaproteobacteria</taxon>
        <taxon>Aeromonadales</taxon>
        <taxon>Aeromonadaceae</taxon>
        <taxon>Oceanisphaera</taxon>
    </lineage>
</organism>
<reference evidence="3" key="1">
    <citation type="submission" date="2017-05" db="EMBL/GenBank/DDBJ databases">
        <authorList>
            <person name="Sung H."/>
        </authorList>
    </citation>
    <scope>NUCLEOTIDE SEQUENCE [LARGE SCALE GENOMIC DNA]</scope>
    <source>
        <strain evidence="3">AMac2203</strain>
    </source>
</reference>
<dbReference type="EMBL" id="CP021376">
    <property type="protein sequence ID" value="ART79830.1"/>
    <property type="molecule type" value="Genomic_DNA"/>
</dbReference>
<keyword evidence="3" id="KW-1185">Reference proteome</keyword>
<name>A0A1Y0CWW3_9GAMM</name>
<evidence type="ECO:0000256" key="1">
    <source>
        <dbReference type="SAM" id="Phobius"/>
    </source>
</evidence>
<keyword evidence="1" id="KW-0472">Membrane</keyword>
<dbReference type="AlphaFoldDB" id="A0A1Y0CWW3"/>
<dbReference type="KEGG" id="ocm:CBP12_06420"/>
<keyword evidence="1" id="KW-0812">Transmembrane</keyword>
<feature type="transmembrane region" description="Helical" evidence="1">
    <location>
        <begin position="65"/>
        <end position="85"/>
    </location>
</feature>
<dbReference type="Proteomes" id="UP000243793">
    <property type="component" value="Chromosome"/>
</dbReference>
<keyword evidence="1" id="KW-1133">Transmembrane helix</keyword>